<dbReference type="GO" id="GO:0070967">
    <property type="term" value="F:coenzyme F420 binding"/>
    <property type="evidence" value="ECO:0007669"/>
    <property type="project" value="TreeGrafter"/>
</dbReference>
<dbReference type="Gene3D" id="2.30.110.10">
    <property type="entry name" value="Electron Transport, Fmn-binding Protein, Chain A"/>
    <property type="match status" value="1"/>
</dbReference>
<sequence>MTADHLATHARDLLAANRYLTLGTVDPDGRPWTTPVYFASAGLREFYWTSQTDALHSRNLAERPQVSLVVFDSTVLPFHGRAVYATATASELAGEELDRGLRAYPARGDRNAVALTRDDVTGPSPYRLYRATATDVWVLCPRPPRQPCPLHAIDRDHRARVDLDAAPAPGGG</sequence>
<feature type="domain" description="Pyridoxamine 5'-phosphate oxidase N-terminal" evidence="2">
    <location>
        <begin position="9"/>
        <end position="139"/>
    </location>
</feature>
<reference evidence="3 4" key="2">
    <citation type="submission" date="2020-03" db="EMBL/GenBank/DDBJ databases">
        <authorList>
            <person name="Ichikawa N."/>
            <person name="Kimura A."/>
            <person name="Kitahashi Y."/>
            <person name="Uohara A."/>
        </authorList>
    </citation>
    <scope>NUCLEOTIDE SEQUENCE [LARGE SCALE GENOMIC DNA]</scope>
    <source>
        <strain evidence="3 4">NBRC 108639</strain>
    </source>
</reference>
<evidence type="ECO:0000256" key="1">
    <source>
        <dbReference type="ARBA" id="ARBA00023002"/>
    </source>
</evidence>
<gene>
    <name evidence="3" type="ORF">Phou_056730</name>
</gene>
<dbReference type="EMBL" id="BLPF01000002">
    <property type="protein sequence ID" value="GFJ81493.1"/>
    <property type="molecule type" value="Genomic_DNA"/>
</dbReference>
<keyword evidence="1" id="KW-0560">Oxidoreductase</keyword>
<comment type="caution">
    <text evidence="3">The sequence shown here is derived from an EMBL/GenBank/DDBJ whole genome shotgun (WGS) entry which is preliminary data.</text>
</comment>
<proteinExistence type="predicted"/>
<dbReference type="Proteomes" id="UP000482800">
    <property type="component" value="Unassembled WGS sequence"/>
</dbReference>
<organism evidence="3 4">
    <name type="scientific">Phytohabitans houttuyneae</name>
    <dbReference type="NCBI Taxonomy" id="1076126"/>
    <lineage>
        <taxon>Bacteria</taxon>
        <taxon>Bacillati</taxon>
        <taxon>Actinomycetota</taxon>
        <taxon>Actinomycetes</taxon>
        <taxon>Micromonosporales</taxon>
        <taxon>Micromonosporaceae</taxon>
    </lineage>
</organism>
<name>A0A6V8K8G3_9ACTN</name>
<reference evidence="3 4" key="1">
    <citation type="submission" date="2020-03" db="EMBL/GenBank/DDBJ databases">
        <title>Whole genome shotgun sequence of Phytohabitans houttuyneae NBRC 108639.</title>
        <authorList>
            <person name="Komaki H."/>
            <person name="Tamura T."/>
        </authorList>
    </citation>
    <scope>NUCLEOTIDE SEQUENCE [LARGE SCALE GENOMIC DNA]</scope>
    <source>
        <strain evidence="3 4">NBRC 108639</strain>
    </source>
</reference>
<evidence type="ECO:0000313" key="4">
    <source>
        <dbReference type="Proteomes" id="UP000482800"/>
    </source>
</evidence>
<dbReference type="InterPro" id="IPR052019">
    <property type="entry name" value="F420H2_bilvrd_red/Heme_oxyg"/>
</dbReference>
<keyword evidence="4" id="KW-1185">Reference proteome</keyword>
<evidence type="ECO:0000259" key="2">
    <source>
        <dbReference type="Pfam" id="PF01243"/>
    </source>
</evidence>
<dbReference type="Pfam" id="PF01243">
    <property type="entry name" value="PNPOx_N"/>
    <property type="match status" value="1"/>
</dbReference>
<dbReference type="AlphaFoldDB" id="A0A6V8K8G3"/>
<dbReference type="GO" id="GO:0005829">
    <property type="term" value="C:cytosol"/>
    <property type="evidence" value="ECO:0007669"/>
    <property type="project" value="TreeGrafter"/>
</dbReference>
<dbReference type="PANTHER" id="PTHR35176:SF6">
    <property type="entry name" value="HEME OXYGENASE HI_0854-RELATED"/>
    <property type="match status" value="1"/>
</dbReference>
<dbReference type="RefSeq" id="WP_173060783.1">
    <property type="nucleotide sequence ID" value="NZ_BAABGO010000023.1"/>
</dbReference>
<dbReference type="GO" id="GO:0016627">
    <property type="term" value="F:oxidoreductase activity, acting on the CH-CH group of donors"/>
    <property type="evidence" value="ECO:0007669"/>
    <property type="project" value="TreeGrafter"/>
</dbReference>
<dbReference type="SUPFAM" id="SSF50475">
    <property type="entry name" value="FMN-binding split barrel"/>
    <property type="match status" value="1"/>
</dbReference>
<dbReference type="PANTHER" id="PTHR35176">
    <property type="entry name" value="HEME OXYGENASE HI_0854-RELATED"/>
    <property type="match status" value="1"/>
</dbReference>
<dbReference type="InterPro" id="IPR012349">
    <property type="entry name" value="Split_barrel_FMN-bd"/>
</dbReference>
<evidence type="ECO:0000313" key="3">
    <source>
        <dbReference type="EMBL" id="GFJ81493.1"/>
    </source>
</evidence>
<protein>
    <recommendedName>
        <fullName evidence="2">Pyridoxamine 5'-phosphate oxidase N-terminal domain-containing protein</fullName>
    </recommendedName>
</protein>
<dbReference type="InterPro" id="IPR011576">
    <property type="entry name" value="Pyridox_Oxase_N"/>
</dbReference>
<accession>A0A6V8K8G3</accession>